<feature type="binding site" evidence="5">
    <location>
        <position position="331"/>
    </location>
    <ligand>
        <name>a divalent metal cation</name>
        <dbReference type="ChEBI" id="CHEBI:60240"/>
        <label>1</label>
    </ligand>
</feature>
<protein>
    <recommendedName>
        <fullName evidence="2 4">GTP cyclohydrolase 1 type 2 homolog</fullName>
    </recommendedName>
</protein>
<keyword evidence="3 4" id="KW-0479">Metal-binding</keyword>
<gene>
    <name evidence="6" type="ORF">SAMN04490178_101194</name>
</gene>
<comment type="similarity">
    <text evidence="1 4">Belongs to the GTP cyclohydrolase I type 2/NIF3 family.</text>
</comment>
<accession>A0A1H8NQG3</accession>
<sequence>MSVKCQAIMDTLYSLAPAQLAEKWDNVGLLVGSPSQKIKKILVVLDVTLSVIDYAVTNQIDMIIAHHPLIFHSLKSIRTDKPEGVMLAKLLQNEIAVFAAHTNLDIAAGGVNDSLAKKIALQNIKPLAVQQTGQLLKLVVYVPQNHVEEVRTAIADAGAGHIGQYSHCSFQTTGTGTFLPLAGTDPYIGKAGQLEKVDEVRLETVLPEEIKNRVLAAMFRAHPYEEVAYDLYELLNPGVPQGLGRIGDLPHKVSMMEFICLLKQALEVSFVKVAGQHDDMVGKVAVCGGSGAGLIAQAVAAGADVLVTGDVKYHEAQAAIAAGLTVIDAGHFATEQPVVADLAAYLTQWATENKWFVEIEAGTGCSKDVFDFY</sequence>
<dbReference type="OrthoDB" id="9792792at2"/>
<dbReference type="InterPro" id="IPR036069">
    <property type="entry name" value="DUF34/NIF3_sf"/>
</dbReference>
<dbReference type="FunFam" id="3.30.70.120:FF:000006">
    <property type="entry name" value="GTP cyclohydrolase 1 type 2 homolog"/>
    <property type="match status" value="1"/>
</dbReference>
<keyword evidence="7" id="KW-1185">Reference proteome</keyword>
<feature type="binding site" evidence="5">
    <location>
        <position position="66"/>
    </location>
    <ligand>
        <name>a divalent metal cation</name>
        <dbReference type="ChEBI" id="CHEBI:60240"/>
        <label>1</label>
    </ligand>
</feature>
<evidence type="ECO:0000256" key="3">
    <source>
        <dbReference type="ARBA" id="ARBA00022723"/>
    </source>
</evidence>
<dbReference type="AlphaFoldDB" id="A0A1H8NQG3"/>
<evidence type="ECO:0000256" key="1">
    <source>
        <dbReference type="ARBA" id="ARBA00006964"/>
    </source>
</evidence>
<dbReference type="Pfam" id="PF01784">
    <property type="entry name" value="DUF34_NIF3"/>
    <property type="match status" value="1"/>
</dbReference>
<name>A0A1H8NQG3_9FIRM</name>
<dbReference type="InterPro" id="IPR002678">
    <property type="entry name" value="DUF34/NIF3"/>
</dbReference>
<dbReference type="PIRSF" id="PIRSF037489">
    <property type="entry name" value="UCP037489_NIF3_YqfO"/>
    <property type="match status" value="1"/>
</dbReference>
<proteinExistence type="inferred from homology"/>
<dbReference type="PANTHER" id="PTHR13799">
    <property type="entry name" value="NGG1 INTERACTING FACTOR 3"/>
    <property type="match status" value="1"/>
</dbReference>
<dbReference type="SUPFAM" id="SSF102705">
    <property type="entry name" value="NIF3 (NGG1p interacting factor 3)-like"/>
    <property type="match status" value="1"/>
</dbReference>
<evidence type="ECO:0000313" key="6">
    <source>
        <dbReference type="EMBL" id="SEO31845.1"/>
    </source>
</evidence>
<dbReference type="RefSeq" id="WP_091743515.1">
    <property type="nucleotide sequence ID" value="NZ_FODY01000001.1"/>
</dbReference>
<feature type="binding site" evidence="5">
    <location>
        <position position="335"/>
    </location>
    <ligand>
        <name>a divalent metal cation</name>
        <dbReference type="ChEBI" id="CHEBI:60240"/>
        <label>1</label>
    </ligand>
</feature>
<dbReference type="GO" id="GO:0046872">
    <property type="term" value="F:metal ion binding"/>
    <property type="evidence" value="ECO:0007669"/>
    <property type="project" value="UniProtKB-UniRule"/>
</dbReference>
<evidence type="ECO:0000256" key="5">
    <source>
        <dbReference type="PIRSR" id="PIRSR602678-1"/>
    </source>
</evidence>
<feature type="binding site" evidence="5">
    <location>
        <position position="67"/>
    </location>
    <ligand>
        <name>a divalent metal cation</name>
        <dbReference type="ChEBI" id="CHEBI:60240"/>
        <label>1</label>
    </ligand>
</feature>
<dbReference type="STRING" id="112903.SAMN04490178_101194"/>
<dbReference type="Gene3D" id="3.40.1390.30">
    <property type="entry name" value="NIF3 (NGG1p interacting factor 3)-like"/>
    <property type="match status" value="1"/>
</dbReference>
<dbReference type="InterPro" id="IPR015867">
    <property type="entry name" value="N-reg_PII/ATP_PRibTrfase_C"/>
</dbReference>
<dbReference type="InterPro" id="IPR017221">
    <property type="entry name" value="DUF34/NIF3_bac"/>
</dbReference>
<dbReference type="EMBL" id="FODY01000001">
    <property type="protein sequence ID" value="SEO31845.1"/>
    <property type="molecule type" value="Genomic_DNA"/>
</dbReference>
<dbReference type="Proteomes" id="UP000198847">
    <property type="component" value="Unassembled WGS sequence"/>
</dbReference>
<feature type="binding site" evidence="5">
    <location>
        <position position="105"/>
    </location>
    <ligand>
        <name>a divalent metal cation</name>
        <dbReference type="ChEBI" id="CHEBI:60240"/>
        <label>1</label>
    </ligand>
</feature>
<dbReference type="PANTHER" id="PTHR13799:SF14">
    <property type="entry name" value="GTP CYCLOHYDROLASE 1 TYPE 2 HOMOLOG"/>
    <property type="match status" value="1"/>
</dbReference>
<dbReference type="GO" id="GO:0005737">
    <property type="term" value="C:cytoplasm"/>
    <property type="evidence" value="ECO:0007669"/>
    <property type="project" value="TreeGrafter"/>
</dbReference>
<dbReference type="FunFam" id="3.40.1390.30:FF:000001">
    <property type="entry name" value="GTP cyclohydrolase 1 type 2"/>
    <property type="match status" value="1"/>
</dbReference>
<reference evidence="6 7" key="1">
    <citation type="submission" date="2016-10" db="EMBL/GenBank/DDBJ databases">
        <authorList>
            <person name="de Groot N.N."/>
        </authorList>
    </citation>
    <scope>NUCLEOTIDE SEQUENCE [LARGE SCALE GENOMIC DNA]</scope>
    <source>
        <strain evidence="6 7">DSM 13305</strain>
    </source>
</reference>
<evidence type="ECO:0000256" key="2">
    <source>
        <dbReference type="ARBA" id="ARBA00022112"/>
    </source>
</evidence>
<evidence type="ECO:0000256" key="4">
    <source>
        <dbReference type="PIRNR" id="PIRNR037489"/>
    </source>
</evidence>
<evidence type="ECO:0000313" key="7">
    <source>
        <dbReference type="Proteomes" id="UP000198847"/>
    </source>
</evidence>
<dbReference type="NCBIfam" id="TIGR00486">
    <property type="entry name" value="YbgI_SA1388"/>
    <property type="match status" value="1"/>
</dbReference>
<dbReference type="Gene3D" id="3.30.70.120">
    <property type="match status" value="1"/>
</dbReference>
<organism evidence="6 7">
    <name type="scientific">Propionispora vibrioides</name>
    <dbReference type="NCBI Taxonomy" id="112903"/>
    <lineage>
        <taxon>Bacteria</taxon>
        <taxon>Bacillati</taxon>
        <taxon>Bacillota</taxon>
        <taxon>Negativicutes</taxon>
        <taxon>Selenomonadales</taxon>
        <taxon>Sporomusaceae</taxon>
        <taxon>Propionispora</taxon>
    </lineage>
</organism>